<sequence length="169" mass="18369">MATRVQDIDLGYKEFKKFVLGLKATGPDVLVGLIGSDAEAKHEDAPGLTVAAIGAIHEFGVDEPPVKIPQRSWLRAPFDENRRKYEVLLARLTRSMILGGKGMTMERALGIVGIITEEDIRKAIRKKIPPALKPATIRAKGSDVPLIDSAQLIQSITHLVVANAEKIAL</sequence>
<gene>
    <name evidence="1" type="ORF">LCGC14_2956610</name>
</gene>
<dbReference type="AlphaFoldDB" id="A0A0F8ZLA1"/>
<dbReference type="EMBL" id="LAZR01059731">
    <property type="protein sequence ID" value="KKK67184.1"/>
    <property type="molecule type" value="Genomic_DNA"/>
</dbReference>
<evidence type="ECO:0000313" key="1">
    <source>
        <dbReference type="EMBL" id="KKK67184.1"/>
    </source>
</evidence>
<organism evidence="1">
    <name type="scientific">marine sediment metagenome</name>
    <dbReference type="NCBI Taxonomy" id="412755"/>
    <lineage>
        <taxon>unclassified sequences</taxon>
        <taxon>metagenomes</taxon>
        <taxon>ecological metagenomes</taxon>
    </lineage>
</organism>
<accession>A0A0F8ZLA1</accession>
<comment type="caution">
    <text evidence="1">The sequence shown here is derived from an EMBL/GenBank/DDBJ whole genome shotgun (WGS) entry which is preliminary data.</text>
</comment>
<reference evidence="1" key="1">
    <citation type="journal article" date="2015" name="Nature">
        <title>Complex archaea that bridge the gap between prokaryotes and eukaryotes.</title>
        <authorList>
            <person name="Spang A."/>
            <person name="Saw J.H."/>
            <person name="Jorgensen S.L."/>
            <person name="Zaremba-Niedzwiedzka K."/>
            <person name="Martijn J."/>
            <person name="Lind A.E."/>
            <person name="van Eijk R."/>
            <person name="Schleper C."/>
            <person name="Guy L."/>
            <person name="Ettema T.J."/>
        </authorList>
    </citation>
    <scope>NUCLEOTIDE SEQUENCE</scope>
</reference>
<name>A0A0F8ZLA1_9ZZZZ</name>
<protein>
    <submittedName>
        <fullName evidence="1">Uncharacterized protein</fullName>
    </submittedName>
</protein>
<proteinExistence type="predicted"/>